<accession>A0ACB5R6M6</accession>
<evidence type="ECO:0000313" key="1">
    <source>
        <dbReference type="EMBL" id="GJH22515.1"/>
    </source>
</evidence>
<evidence type="ECO:0000313" key="2">
    <source>
        <dbReference type="Proteomes" id="UP001055013"/>
    </source>
</evidence>
<protein>
    <submittedName>
        <fullName evidence="1">Uncharacterized protein</fullName>
    </submittedName>
</protein>
<dbReference type="Proteomes" id="UP001055013">
    <property type="component" value="Unassembled WGS sequence"/>
</dbReference>
<gene>
    <name evidence="1" type="ORF">CBA19CS22_38255</name>
</gene>
<keyword evidence="2" id="KW-1185">Reference proteome</keyword>
<sequence length="116" mass="13110">MARAVAAILDNPAPHIGKIYNLTGPESATLAHYAQVFSDVLGRPIRYNDVPVAAWSDKLREMHVPEHLVRHLSTMGDLHAHGRYDRLTDDLLRLTGRTPTSMREFVERHVAEFTRA</sequence>
<reference evidence="1" key="1">
    <citation type="submission" date="2021-09" db="EMBL/GenBank/DDBJ databases">
        <title>Isolation and characterization of 3-chlorobenzoate degrading bacteria from soils in Shizuoka.</title>
        <authorList>
            <person name="Ifat A."/>
            <person name="Ogawa N."/>
            <person name="Kimbara K."/>
            <person name="Moriuchi R."/>
            <person name="Dohra H."/>
            <person name="Shintani M."/>
        </authorList>
    </citation>
    <scope>NUCLEOTIDE SEQUENCE</scope>
    <source>
        <strain evidence="1">19CS2-2</strain>
    </source>
</reference>
<proteinExistence type="predicted"/>
<comment type="caution">
    <text evidence="1">The sequence shown here is derived from an EMBL/GenBank/DDBJ whole genome shotgun (WGS) entry which is preliminary data.</text>
</comment>
<name>A0ACB5R6M6_9BURK</name>
<organism evidence="1 2">
    <name type="scientific">Caballeronia novacaledonica</name>
    <dbReference type="NCBI Taxonomy" id="1544861"/>
    <lineage>
        <taxon>Bacteria</taxon>
        <taxon>Pseudomonadati</taxon>
        <taxon>Pseudomonadota</taxon>
        <taxon>Betaproteobacteria</taxon>
        <taxon>Burkholderiales</taxon>
        <taxon>Burkholderiaceae</taxon>
        <taxon>Caballeronia</taxon>
    </lineage>
</organism>
<dbReference type="EMBL" id="BPUR01000042">
    <property type="protein sequence ID" value="GJH22515.1"/>
    <property type="molecule type" value="Genomic_DNA"/>
</dbReference>